<evidence type="ECO:0000313" key="3">
    <source>
        <dbReference type="Proteomes" id="UP000703038"/>
    </source>
</evidence>
<gene>
    <name evidence="2" type="ORF">JOE42_001612</name>
</gene>
<dbReference type="InterPro" id="IPR000873">
    <property type="entry name" value="AMP-dep_synth/lig_dom"/>
</dbReference>
<evidence type="ECO:0000313" key="2">
    <source>
        <dbReference type="EMBL" id="MBM7414879.1"/>
    </source>
</evidence>
<comment type="caution">
    <text evidence="2">The sequence shown here is derived from an EMBL/GenBank/DDBJ whole genome shotgun (WGS) entry which is preliminary data.</text>
</comment>
<keyword evidence="3" id="KW-1185">Reference proteome</keyword>
<sequence>MTVLHSRGVPDAPSSVLESGVVAAIDAVARRNPSSLALVSPSESISYGELAVAGRNRGAALRRAHAGDRVPLAVLADGSVDAVTSVLAVLASGHPLFAVDAELPDVLRAHASAAVGAVPAASVTFDARRDAVVHHDGVWWESPAWDQGLTEAGRPTALDAWRPALVALGPGATGRVTVTHEELAASVSDLAVRAGLAPGTLFDLSHPSASVAGLVGLLAGLVAGCTVSAPGRGFPASV</sequence>
<dbReference type="Gene3D" id="3.40.50.12780">
    <property type="entry name" value="N-terminal domain of ligase-like"/>
    <property type="match status" value="1"/>
</dbReference>
<feature type="domain" description="AMP-dependent synthetase/ligase" evidence="1">
    <location>
        <begin position="27"/>
        <end position="229"/>
    </location>
</feature>
<accession>A0ABS2KSF4</accession>
<dbReference type="Proteomes" id="UP000703038">
    <property type="component" value="Unassembled WGS sequence"/>
</dbReference>
<evidence type="ECO:0000259" key="1">
    <source>
        <dbReference type="Pfam" id="PF00501"/>
    </source>
</evidence>
<dbReference type="RefSeq" id="WP_204867762.1">
    <property type="nucleotide sequence ID" value="NZ_JAFBBK010000001.1"/>
</dbReference>
<dbReference type="Pfam" id="PF00501">
    <property type="entry name" value="AMP-binding"/>
    <property type="match status" value="1"/>
</dbReference>
<dbReference type="InterPro" id="IPR042099">
    <property type="entry name" value="ANL_N_sf"/>
</dbReference>
<name>A0ABS2KSF4_9NOCA</name>
<protein>
    <recommendedName>
        <fullName evidence="1">AMP-dependent synthetase/ligase domain-containing protein</fullName>
    </recommendedName>
</protein>
<dbReference type="SUPFAM" id="SSF56801">
    <property type="entry name" value="Acetyl-CoA synthetase-like"/>
    <property type="match status" value="1"/>
</dbReference>
<dbReference type="EMBL" id="JAFBBK010000001">
    <property type="protein sequence ID" value="MBM7414879.1"/>
    <property type="molecule type" value="Genomic_DNA"/>
</dbReference>
<proteinExistence type="predicted"/>
<reference evidence="2 3" key="1">
    <citation type="submission" date="2021-01" db="EMBL/GenBank/DDBJ databases">
        <title>Genomics of switchgrass bacterial isolates.</title>
        <authorList>
            <person name="Shade A."/>
        </authorList>
    </citation>
    <scope>NUCLEOTIDE SEQUENCE [LARGE SCALE GENOMIC DNA]</scope>
    <source>
        <strain evidence="2 3">PvP111</strain>
    </source>
</reference>
<organism evidence="2 3">
    <name type="scientific">Rhodococcoides corynebacterioides</name>
    <dbReference type="NCBI Taxonomy" id="53972"/>
    <lineage>
        <taxon>Bacteria</taxon>
        <taxon>Bacillati</taxon>
        <taxon>Actinomycetota</taxon>
        <taxon>Actinomycetes</taxon>
        <taxon>Mycobacteriales</taxon>
        <taxon>Nocardiaceae</taxon>
        <taxon>Rhodococcoides</taxon>
    </lineage>
</organism>